<sequence length="557" mass="58534">MTDAKIQPSAEAATAKRNILLLFSTLMIVMLLASLSQMVLSSALPTIVGEMHGVEHMTWVITAYMLASTITMPVYGKISDLVGRKPMLIAAIVLFVAGSVVGGLAQDMNSLIIGRLVQGLGGGGLMILSQAAIADVVPARERGKYMGIMGGVFAVSSVAGPLLGGWLTEGPGWRWAFWMNVPLGILAVVATIVLLRLPKLNRTERPRIDYLGMMLLAIATSTLVLVGTWGGSMYEWGSPQIIGLIIATVVVGALFVLVESRASEPVMPLSLFKDRNFNVTTIAGLLIAVAMFGAVGYLPTYFQMAVGASATAAGLLMIPMMAALLLTSIVTGAVISKTGKYKLLPIVGTVIVALGVGMLATVQVDTPVALICVYMAVMGVGLGTSMQILTLVVQNSFPHKMVGTATAANNYFRQVGSSLGSAVVGSIFATRLTSLITEKLPSGGAGPSDGANSLTPELIKSLPEPIRNLIVESYNEALIPIFIYMVPLAVITAVLLCFVKEKPLATEINAEIIPESLAEGQLIADEELLDGLEESVAPAGAGTTQVQRPRLRQIAEN</sequence>
<keyword evidence="3" id="KW-1003">Cell membrane</keyword>
<dbReference type="PROSITE" id="PS50850">
    <property type="entry name" value="MFS"/>
    <property type="match status" value="1"/>
</dbReference>
<reference evidence="10" key="1">
    <citation type="journal article" date="2019" name="Int. J. Syst. Evol. Microbiol.">
        <title>The Global Catalogue of Microorganisms (GCM) 10K type strain sequencing project: providing services to taxonomists for standard genome sequencing and annotation.</title>
        <authorList>
            <consortium name="The Broad Institute Genomics Platform"/>
            <consortium name="The Broad Institute Genome Sequencing Center for Infectious Disease"/>
            <person name="Wu L."/>
            <person name="Ma J."/>
        </authorList>
    </citation>
    <scope>NUCLEOTIDE SEQUENCE [LARGE SCALE GENOMIC DNA]</scope>
    <source>
        <strain evidence="10">NBRC 106310</strain>
    </source>
</reference>
<evidence type="ECO:0000256" key="6">
    <source>
        <dbReference type="ARBA" id="ARBA00023136"/>
    </source>
</evidence>
<keyword evidence="10" id="KW-1185">Reference proteome</keyword>
<dbReference type="PRINTS" id="PR01036">
    <property type="entry name" value="TCRTETB"/>
</dbReference>
<feature type="transmembrane region" description="Helical" evidence="7">
    <location>
        <begin position="112"/>
        <end position="133"/>
    </location>
</feature>
<dbReference type="PANTHER" id="PTHR23501">
    <property type="entry name" value="MAJOR FACILITATOR SUPERFAMILY"/>
    <property type="match status" value="1"/>
</dbReference>
<evidence type="ECO:0000313" key="10">
    <source>
        <dbReference type="Proteomes" id="UP001321543"/>
    </source>
</evidence>
<dbReference type="InterPro" id="IPR020846">
    <property type="entry name" value="MFS_dom"/>
</dbReference>
<organism evidence="9 10">
    <name type="scientific">Microbacterium suwonense</name>
    <dbReference type="NCBI Taxonomy" id="683047"/>
    <lineage>
        <taxon>Bacteria</taxon>
        <taxon>Bacillati</taxon>
        <taxon>Actinomycetota</taxon>
        <taxon>Actinomycetes</taxon>
        <taxon>Micrococcales</taxon>
        <taxon>Microbacteriaceae</taxon>
        <taxon>Microbacterium</taxon>
    </lineage>
</organism>
<dbReference type="Gene3D" id="1.20.1250.20">
    <property type="entry name" value="MFS general substrate transporter like domains"/>
    <property type="match status" value="1"/>
</dbReference>
<feature type="transmembrane region" description="Helical" evidence="7">
    <location>
        <begin position="343"/>
        <end position="362"/>
    </location>
</feature>
<proteinExistence type="predicted"/>
<feature type="transmembrane region" description="Helical" evidence="7">
    <location>
        <begin position="279"/>
        <end position="298"/>
    </location>
</feature>
<dbReference type="InterPro" id="IPR036259">
    <property type="entry name" value="MFS_trans_sf"/>
</dbReference>
<evidence type="ECO:0000259" key="8">
    <source>
        <dbReference type="PROSITE" id="PS50850"/>
    </source>
</evidence>
<dbReference type="RefSeq" id="WP_286299710.1">
    <property type="nucleotide sequence ID" value="NZ_AP027728.1"/>
</dbReference>
<feature type="transmembrane region" description="Helical" evidence="7">
    <location>
        <begin position="20"/>
        <end position="44"/>
    </location>
</feature>
<name>A0ABN6X5X8_9MICO</name>
<feature type="domain" description="Major facilitator superfamily (MFS) profile" evidence="8">
    <location>
        <begin position="22"/>
        <end position="504"/>
    </location>
</feature>
<evidence type="ECO:0000256" key="7">
    <source>
        <dbReference type="SAM" id="Phobius"/>
    </source>
</evidence>
<feature type="transmembrane region" description="Helical" evidence="7">
    <location>
        <begin position="241"/>
        <end position="258"/>
    </location>
</feature>
<evidence type="ECO:0000256" key="5">
    <source>
        <dbReference type="ARBA" id="ARBA00022989"/>
    </source>
</evidence>
<gene>
    <name evidence="9" type="ORF">GCM10025863_21320</name>
</gene>
<dbReference type="InterPro" id="IPR011701">
    <property type="entry name" value="MFS"/>
</dbReference>
<dbReference type="Gene3D" id="1.20.1720.10">
    <property type="entry name" value="Multidrug resistance protein D"/>
    <property type="match status" value="1"/>
</dbReference>
<dbReference type="NCBIfam" id="TIGR00711">
    <property type="entry name" value="efflux_EmrB"/>
    <property type="match status" value="1"/>
</dbReference>
<comment type="subcellular location">
    <subcellularLocation>
        <location evidence="1">Cell membrane</location>
        <topology evidence="1">Multi-pass membrane protein</topology>
    </subcellularLocation>
</comment>
<dbReference type="PANTHER" id="PTHR23501:SF197">
    <property type="entry name" value="COMD"/>
    <property type="match status" value="1"/>
</dbReference>
<keyword evidence="2" id="KW-0813">Transport</keyword>
<evidence type="ECO:0000256" key="1">
    <source>
        <dbReference type="ARBA" id="ARBA00004651"/>
    </source>
</evidence>
<dbReference type="Proteomes" id="UP001321543">
    <property type="component" value="Chromosome"/>
</dbReference>
<feature type="transmembrane region" description="Helical" evidence="7">
    <location>
        <begin position="87"/>
        <end position="106"/>
    </location>
</feature>
<evidence type="ECO:0000256" key="4">
    <source>
        <dbReference type="ARBA" id="ARBA00022692"/>
    </source>
</evidence>
<protein>
    <submittedName>
        <fullName evidence="9">MFS transporter</fullName>
    </submittedName>
</protein>
<dbReference type="SUPFAM" id="SSF103473">
    <property type="entry name" value="MFS general substrate transporter"/>
    <property type="match status" value="1"/>
</dbReference>
<feature type="transmembrane region" description="Helical" evidence="7">
    <location>
        <begin position="56"/>
        <end position="75"/>
    </location>
</feature>
<feature type="transmembrane region" description="Helical" evidence="7">
    <location>
        <begin position="175"/>
        <end position="198"/>
    </location>
</feature>
<feature type="transmembrane region" description="Helical" evidence="7">
    <location>
        <begin position="368"/>
        <end position="393"/>
    </location>
</feature>
<keyword evidence="6 7" id="KW-0472">Membrane</keyword>
<dbReference type="Pfam" id="PF07690">
    <property type="entry name" value="MFS_1"/>
    <property type="match status" value="1"/>
</dbReference>
<evidence type="ECO:0000256" key="3">
    <source>
        <dbReference type="ARBA" id="ARBA00022475"/>
    </source>
</evidence>
<accession>A0ABN6X5X8</accession>
<feature type="transmembrane region" description="Helical" evidence="7">
    <location>
        <begin position="210"/>
        <end position="229"/>
    </location>
</feature>
<feature type="transmembrane region" description="Helical" evidence="7">
    <location>
        <begin position="145"/>
        <end position="163"/>
    </location>
</feature>
<keyword evidence="4 7" id="KW-0812">Transmembrane</keyword>
<dbReference type="CDD" id="cd17502">
    <property type="entry name" value="MFS_Azr1_MDR_like"/>
    <property type="match status" value="1"/>
</dbReference>
<evidence type="ECO:0000256" key="2">
    <source>
        <dbReference type="ARBA" id="ARBA00022448"/>
    </source>
</evidence>
<dbReference type="InterPro" id="IPR004638">
    <property type="entry name" value="EmrB-like"/>
</dbReference>
<feature type="transmembrane region" description="Helical" evidence="7">
    <location>
        <begin position="477"/>
        <end position="499"/>
    </location>
</feature>
<feature type="transmembrane region" description="Helical" evidence="7">
    <location>
        <begin position="414"/>
        <end position="432"/>
    </location>
</feature>
<evidence type="ECO:0000313" key="9">
    <source>
        <dbReference type="EMBL" id="BDZ39518.1"/>
    </source>
</evidence>
<feature type="transmembrane region" description="Helical" evidence="7">
    <location>
        <begin position="310"/>
        <end position="336"/>
    </location>
</feature>
<keyword evidence="5 7" id="KW-1133">Transmembrane helix</keyword>
<dbReference type="EMBL" id="AP027728">
    <property type="protein sequence ID" value="BDZ39518.1"/>
    <property type="molecule type" value="Genomic_DNA"/>
</dbReference>